<keyword evidence="9" id="KW-0119">Carbohydrate metabolism</keyword>
<dbReference type="PROSITE" id="PS00627">
    <property type="entry name" value="GHMP_KINASES_ATP"/>
    <property type="match status" value="1"/>
</dbReference>
<feature type="transmembrane region" description="Helical" evidence="11">
    <location>
        <begin position="834"/>
        <end position="853"/>
    </location>
</feature>
<proteinExistence type="inferred from homology"/>
<protein>
    <recommendedName>
        <fullName evidence="17">Galactokinase</fullName>
    </recommendedName>
</protein>
<dbReference type="NCBIfam" id="TIGR00131">
    <property type="entry name" value="gal_kin"/>
    <property type="match status" value="1"/>
</dbReference>
<keyword evidence="7" id="KW-0067">ATP-binding</keyword>
<keyword evidence="11" id="KW-0812">Transmembrane</keyword>
<evidence type="ECO:0000256" key="4">
    <source>
        <dbReference type="ARBA" id="ARBA00022723"/>
    </source>
</evidence>
<dbReference type="GO" id="GO:0005829">
    <property type="term" value="C:cytosol"/>
    <property type="evidence" value="ECO:0007669"/>
    <property type="project" value="TreeGrafter"/>
</dbReference>
<feature type="domain" description="GHMP kinase C-terminal" evidence="13">
    <location>
        <begin position="697"/>
        <end position="777"/>
    </location>
</feature>
<dbReference type="InterPro" id="IPR013750">
    <property type="entry name" value="GHMP_kinase_C_dom"/>
</dbReference>
<comment type="similarity">
    <text evidence="1">Belongs to the GHMP kinase family. GalK subfamily.</text>
</comment>
<keyword evidence="11" id="KW-1133">Transmembrane helix</keyword>
<evidence type="ECO:0000256" key="5">
    <source>
        <dbReference type="ARBA" id="ARBA00022741"/>
    </source>
</evidence>
<evidence type="ECO:0000256" key="9">
    <source>
        <dbReference type="ARBA" id="ARBA00023277"/>
    </source>
</evidence>
<dbReference type="PRINTS" id="PR00959">
    <property type="entry name" value="MEVGALKINASE"/>
</dbReference>
<dbReference type="Proteomes" id="UP000008312">
    <property type="component" value="Unassembled WGS sequence"/>
</dbReference>
<dbReference type="InterPro" id="IPR020568">
    <property type="entry name" value="Ribosomal_Su5_D2-typ_SF"/>
</dbReference>
<dbReference type="InterPro" id="IPR000705">
    <property type="entry name" value="Galactokinase"/>
</dbReference>
<evidence type="ECO:0000313" key="16">
    <source>
        <dbReference type="Proteomes" id="UP000008312"/>
    </source>
</evidence>
<dbReference type="InterPro" id="IPR036554">
    <property type="entry name" value="GHMP_kinase_C_sf"/>
</dbReference>
<evidence type="ECO:0000256" key="1">
    <source>
        <dbReference type="ARBA" id="ARBA00006566"/>
    </source>
</evidence>
<dbReference type="Pfam" id="PF10509">
    <property type="entry name" value="GalKase_gal_bdg"/>
    <property type="match status" value="1"/>
</dbReference>
<evidence type="ECO:0000313" key="15">
    <source>
        <dbReference type="EMBL" id="CBK24927.2"/>
    </source>
</evidence>
<dbReference type="EMBL" id="FN668689">
    <property type="protein sequence ID" value="CBK24927.2"/>
    <property type="molecule type" value="Genomic_DNA"/>
</dbReference>
<evidence type="ECO:0000256" key="10">
    <source>
        <dbReference type="SAM" id="MobiDB-lite"/>
    </source>
</evidence>
<evidence type="ECO:0000256" key="7">
    <source>
        <dbReference type="ARBA" id="ARBA00022840"/>
    </source>
</evidence>
<dbReference type="Gene3D" id="3.30.230.10">
    <property type="match status" value="1"/>
</dbReference>
<accession>D8MA38</accession>
<dbReference type="Pfam" id="PF00288">
    <property type="entry name" value="GHMP_kinases_N"/>
    <property type="match status" value="1"/>
</dbReference>
<organism evidence="15">
    <name type="scientific">Blastocystis hominis</name>
    <dbReference type="NCBI Taxonomy" id="12968"/>
    <lineage>
        <taxon>Eukaryota</taxon>
        <taxon>Sar</taxon>
        <taxon>Stramenopiles</taxon>
        <taxon>Bigyra</taxon>
        <taxon>Opalozoa</taxon>
        <taxon>Opalinata</taxon>
        <taxon>Blastocystidae</taxon>
        <taxon>Blastocystis</taxon>
    </lineage>
</organism>
<feature type="domain" description="Galactokinase N-terminal" evidence="14">
    <location>
        <begin position="428"/>
        <end position="468"/>
    </location>
</feature>
<dbReference type="FunFam" id="3.30.70.890:FF:000001">
    <property type="entry name" value="Galactokinase"/>
    <property type="match status" value="1"/>
</dbReference>
<keyword evidence="5" id="KW-0547">Nucleotide-binding</keyword>
<keyword evidence="4" id="KW-0479">Metal-binding</keyword>
<name>D8MA38_BLAHO</name>
<evidence type="ECO:0000259" key="14">
    <source>
        <dbReference type="Pfam" id="PF10509"/>
    </source>
</evidence>
<dbReference type="Gene3D" id="3.40.50.11350">
    <property type="match status" value="1"/>
</dbReference>
<evidence type="ECO:0000256" key="2">
    <source>
        <dbReference type="ARBA" id="ARBA00022490"/>
    </source>
</evidence>
<dbReference type="GO" id="GO:0046872">
    <property type="term" value="F:metal ion binding"/>
    <property type="evidence" value="ECO:0007669"/>
    <property type="project" value="UniProtKB-KW"/>
</dbReference>
<evidence type="ECO:0000256" key="3">
    <source>
        <dbReference type="ARBA" id="ARBA00022679"/>
    </source>
</evidence>
<dbReference type="SUPFAM" id="SSF54211">
    <property type="entry name" value="Ribosomal protein S5 domain 2-like"/>
    <property type="match status" value="1"/>
</dbReference>
<keyword evidence="3" id="KW-0808">Transferase</keyword>
<dbReference type="FunFam" id="3.30.230.10:FF:000017">
    <property type="entry name" value="Galactokinase"/>
    <property type="match status" value="1"/>
</dbReference>
<evidence type="ECO:0000259" key="13">
    <source>
        <dbReference type="Pfam" id="PF08544"/>
    </source>
</evidence>
<dbReference type="PANTHER" id="PTHR10457:SF7">
    <property type="entry name" value="GALACTOKINASE-RELATED"/>
    <property type="match status" value="1"/>
</dbReference>
<evidence type="ECO:0000256" key="11">
    <source>
        <dbReference type="SAM" id="Phobius"/>
    </source>
</evidence>
<reference evidence="15" key="1">
    <citation type="submission" date="2010-02" db="EMBL/GenBank/DDBJ databases">
        <title>Sequencing and annotation of the Blastocystis hominis genome.</title>
        <authorList>
            <person name="Wincker P."/>
        </authorList>
    </citation>
    <scope>NUCLEOTIDE SEQUENCE</scope>
    <source>
        <strain evidence="15">Singapore isolate B</strain>
    </source>
</reference>
<evidence type="ECO:0000256" key="8">
    <source>
        <dbReference type="ARBA" id="ARBA00022842"/>
    </source>
</evidence>
<keyword evidence="2" id="KW-0963">Cytoplasm</keyword>
<dbReference type="PRINTS" id="PR00473">
    <property type="entry name" value="GALCTOKINASE"/>
</dbReference>
<keyword evidence="16" id="KW-1185">Reference proteome</keyword>
<evidence type="ECO:0000259" key="12">
    <source>
        <dbReference type="Pfam" id="PF00288"/>
    </source>
</evidence>
<keyword evidence="11" id="KW-0472">Membrane</keyword>
<dbReference type="AlphaFoldDB" id="D8MA38"/>
<feature type="compositionally biased region" description="Basic residues" evidence="10">
    <location>
        <begin position="1"/>
        <end position="12"/>
    </location>
</feature>
<dbReference type="GO" id="GO:0005524">
    <property type="term" value="F:ATP binding"/>
    <property type="evidence" value="ECO:0007669"/>
    <property type="project" value="UniProtKB-KW"/>
</dbReference>
<keyword evidence="8" id="KW-0460">Magnesium</keyword>
<dbReference type="InterPro" id="IPR019539">
    <property type="entry name" value="GalKase_N"/>
</dbReference>
<dbReference type="GO" id="GO:0006012">
    <property type="term" value="P:galactose metabolic process"/>
    <property type="evidence" value="ECO:0007669"/>
    <property type="project" value="InterPro"/>
</dbReference>
<dbReference type="GeneID" id="24921611"/>
<feature type="region of interest" description="Disordered" evidence="10">
    <location>
        <begin position="1"/>
        <end position="52"/>
    </location>
</feature>
<evidence type="ECO:0008006" key="17">
    <source>
        <dbReference type="Google" id="ProtNLM"/>
    </source>
</evidence>
<dbReference type="Pfam" id="PF08544">
    <property type="entry name" value="GHMP_kinases_C"/>
    <property type="match status" value="1"/>
</dbReference>
<feature type="domain" description="GHMP kinase N-terminal" evidence="12">
    <location>
        <begin position="504"/>
        <end position="592"/>
    </location>
</feature>
<dbReference type="PANTHER" id="PTHR10457">
    <property type="entry name" value="MEVALONATE KINASE/GALACTOKINASE"/>
    <property type="match status" value="1"/>
</dbReference>
<dbReference type="CDD" id="cd11548">
    <property type="entry name" value="NodZ_like"/>
    <property type="match status" value="1"/>
</dbReference>
<sequence>MRYGGRRRRSFGRSRYGSPQYRGRGYNRTNNTKANGGPQSVQDSSPYRRTDSRLSDFSPIVQALTRPHRDVTIRFFPRPGTGFGNMMRAFRSLLILSIYDNYTICFDYGNYYLVMNSSLDILRCKVYDYSIIWRGTRVDEWVKDQNCNLHFDRNRAISGSNDMLMEMVKCPKIRDALIAEHIPCRFDKHSLSQYFGRFLFQPKQSIIDIGNKLLDKMTGVRVGLQLRFGGKIAEFQEGFKFIKEENIGRVVDFINKKLQSVNNYTFYLSSDSKKAPKLLAPLNASFVMADAFEIGHTRGKNLKFMERAILDLYVLSKCDILFTTWFSTYGNFARDLSDSRRIYMIKYCIVCLFVCLKHVRWQVIGKEKRRNKWKHNQGMRGRTIIEVINFAVIHSFLIMTEFVRNRRTGKGFEPYNFFYIPLHYGFCASPSIYSFAPGRVNFIGEHTDYCEGFVCPLAIHLGTAIVGKKAPGNVCRVVSASKDGIEEFKGDSSLVRDESGSWINYVSGVVYEFITRFNIQEIGFDMAIVSNVPLGGGLSSSASLEVAVSVFLEQLLNQAITPEDRALLCQAAEHNFAHMPCGIMDQFISSCGVRGNLLLIDCRANKGELVPLSDPSVSIVVCNSNKKHQLSGSEYPDRVRQCKEALALLQKHFPEVKALRDATVEQVESIREEMDNTTYRRAIHVVSECQRCLDCKQALEKRDYDAVGRLLLQSHASLRDNFEVSTPELDLLVEIAMGQDGVFGARMTGGGFGGCIVCFVESDKAEKVMKALEKEYKERTGIECSAFVTSPSQGARVMTAYEKEEEENCGCGCEGEKGCYMCQCCKKAMKSPSFWMGALAVTGVVAAGAIMLMKRRANWNVCWNKEEKKRKRRRRKSW</sequence>
<dbReference type="InterPro" id="IPR006203">
    <property type="entry name" value="GHMP_knse_ATP-bd_CS"/>
</dbReference>
<keyword evidence="6" id="KW-0418">Kinase</keyword>
<dbReference type="Gene3D" id="3.30.70.890">
    <property type="entry name" value="GHMP kinase, C-terminal domain"/>
    <property type="match status" value="1"/>
</dbReference>
<dbReference type="InterPro" id="IPR014721">
    <property type="entry name" value="Ribsml_uS5_D2-typ_fold_subgr"/>
</dbReference>
<dbReference type="InterPro" id="IPR006204">
    <property type="entry name" value="GHMP_kinase_N_dom"/>
</dbReference>
<dbReference type="GO" id="GO:0004335">
    <property type="term" value="F:galactokinase activity"/>
    <property type="evidence" value="ECO:0007669"/>
    <property type="project" value="InterPro"/>
</dbReference>
<dbReference type="SUPFAM" id="SSF55060">
    <property type="entry name" value="GHMP Kinase, C-terminal domain"/>
    <property type="match status" value="1"/>
</dbReference>
<dbReference type="InParanoid" id="D8MA38"/>
<evidence type="ECO:0000256" key="6">
    <source>
        <dbReference type="ARBA" id="ARBA00022777"/>
    </source>
</evidence>
<dbReference type="RefSeq" id="XP_012898975.1">
    <property type="nucleotide sequence ID" value="XM_013043521.1"/>
</dbReference>
<dbReference type="OrthoDB" id="275179at2759"/>
<gene>
    <name evidence="15" type="ORF">GSBLH_T00004591001</name>
</gene>
<feature type="compositionally biased region" description="Polar residues" evidence="10">
    <location>
        <begin position="27"/>
        <end position="45"/>
    </location>
</feature>